<dbReference type="RefSeq" id="WP_262686411.1">
    <property type="nucleotide sequence ID" value="NZ_JAOQIO010000094.1"/>
</dbReference>
<dbReference type="Proteomes" id="UP001652445">
    <property type="component" value="Unassembled WGS sequence"/>
</dbReference>
<accession>A0ABT2ULG3</accession>
<reference evidence="1 2" key="1">
    <citation type="submission" date="2022-09" db="EMBL/GenBank/DDBJ databases">
        <authorList>
            <person name="Han X.L."/>
            <person name="Wang Q."/>
            <person name="Lu T."/>
        </authorList>
    </citation>
    <scope>NUCLEOTIDE SEQUENCE [LARGE SCALE GENOMIC DNA]</scope>
    <source>
        <strain evidence="1 2">WQ 127069</strain>
    </source>
</reference>
<evidence type="ECO:0000313" key="1">
    <source>
        <dbReference type="EMBL" id="MCU6795485.1"/>
    </source>
</evidence>
<proteinExistence type="predicted"/>
<keyword evidence="2" id="KW-1185">Reference proteome</keyword>
<gene>
    <name evidence="1" type="ORF">OB236_25560</name>
</gene>
<name>A0ABT2ULG3_9BACL</name>
<protein>
    <submittedName>
        <fullName evidence="1">Uncharacterized protein</fullName>
    </submittedName>
</protein>
<comment type="caution">
    <text evidence="1">The sequence shown here is derived from an EMBL/GenBank/DDBJ whole genome shotgun (WGS) entry which is preliminary data.</text>
</comment>
<evidence type="ECO:0000313" key="2">
    <source>
        <dbReference type="Proteomes" id="UP001652445"/>
    </source>
</evidence>
<sequence length="59" mass="6654">MSKKKKQYARSTPQHVAENLLKREFHGNNLISYVLGHSNNNKLVFETLDQALGAVPGFL</sequence>
<dbReference type="EMBL" id="JAOQIO010000094">
    <property type="protein sequence ID" value="MCU6795485.1"/>
    <property type="molecule type" value="Genomic_DNA"/>
</dbReference>
<organism evidence="1 2">
    <name type="scientific">Paenibacillus baimaensis</name>
    <dbReference type="NCBI Taxonomy" id="2982185"/>
    <lineage>
        <taxon>Bacteria</taxon>
        <taxon>Bacillati</taxon>
        <taxon>Bacillota</taxon>
        <taxon>Bacilli</taxon>
        <taxon>Bacillales</taxon>
        <taxon>Paenibacillaceae</taxon>
        <taxon>Paenibacillus</taxon>
    </lineage>
</organism>